<dbReference type="InterPro" id="IPR021958">
    <property type="entry name" value="DUF3575"/>
</dbReference>
<accession>F3PQZ3</accession>
<feature type="compositionally biased region" description="Polar residues" evidence="1">
    <location>
        <begin position="42"/>
        <end position="55"/>
    </location>
</feature>
<keyword evidence="2" id="KW-0732">Signal</keyword>
<dbReference type="Proteomes" id="UP000003416">
    <property type="component" value="Unassembled WGS sequence"/>
</dbReference>
<evidence type="ECO:0000256" key="2">
    <source>
        <dbReference type="SAM" id="SignalP"/>
    </source>
</evidence>
<dbReference type="Pfam" id="PF12099">
    <property type="entry name" value="DUF3575"/>
    <property type="match status" value="1"/>
</dbReference>
<dbReference type="STRING" id="763034.HMPREF9446_01141"/>
<evidence type="ECO:0008006" key="5">
    <source>
        <dbReference type="Google" id="ProtNLM"/>
    </source>
</evidence>
<evidence type="ECO:0000313" key="3">
    <source>
        <dbReference type="EMBL" id="EGF58534.1"/>
    </source>
</evidence>
<organism evidence="3 4">
    <name type="scientific">Bacteroides fluxus YIT 12057</name>
    <dbReference type="NCBI Taxonomy" id="763034"/>
    <lineage>
        <taxon>Bacteria</taxon>
        <taxon>Pseudomonadati</taxon>
        <taxon>Bacteroidota</taxon>
        <taxon>Bacteroidia</taxon>
        <taxon>Bacteroidales</taxon>
        <taxon>Bacteroidaceae</taxon>
        <taxon>Bacteroides</taxon>
    </lineage>
</organism>
<keyword evidence="4" id="KW-1185">Reference proteome</keyword>
<sequence>MKTGDTKRRMIHIRFPKCTLTAVAGLMVSTTLLAQTPAKPKVQTSAKPEQTTVFVGNTKGGASKTAKAKPEEKNTKNNNNKTAKARQGGKNAKASLKRGNKRGSKESLNGRYVALKTNVAYDALALMNLGLEIQVAPKVSVELPVIWSLWDYEQEHGIRTVAIQPEARWWMGRETGYGHYFGLHAHVAWFNVKWNDTRYQDTERPLLGAGLSYGYKLPLSEHWGAEFSLGLGYANMKYNTYYNIDNGACLDTRVRHYWGITRLGASLVYRF</sequence>
<dbReference type="AlphaFoldDB" id="F3PQZ3"/>
<protein>
    <recommendedName>
        <fullName evidence="5">DUF3575 domain-containing protein</fullName>
    </recommendedName>
</protein>
<dbReference type="EMBL" id="AFBN01000021">
    <property type="protein sequence ID" value="EGF58534.1"/>
    <property type="molecule type" value="Genomic_DNA"/>
</dbReference>
<proteinExistence type="predicted"/>
<name>F3PQZ3_9BACE</name>
<dbReference type="eggNOG" id="COG2885">
    <property type="taxonomic scope" value="Bacteria"/>
</dbReference>
<feature type="signal peptide" evidence="2">
    <location>
        <begin position="1"/>
        <end position="34"/>
    </location>
</feature>
<dbReference type="HOGENOM" id="CLU_055247_1_0_10"/>
<evidence type="ECO:0000313" key="4">
    <source>
        <dbReference type="Proteomes" id="UP000003416"/>
    </source>
</evidence>
<gene>
    <name evidence="3" type="ORF">HMPREF9446_01141</name>
</gene>
<reference evidence="3 4" key="1">
    <citation type="submission" date="2011-02" db="EMBL/GenBank/DDBJ databases">
        <authorList>
            <person name="Weinstock G."/>
            <person name="Sodergren E."/>
            <person name="Clifton S."/>
            <person name="Fulton L."/>
            <person name="Fulton B."/>
            <person name="Courtney L."/>
            <person name="Fronick C."/>
            <person name="Harrison M."/>
            <person name="Strong C."/>
            <person name="Farmer C."/>
            <person name="Delahaunty K."/>
            <person name="Markovic C."/>
            <person name="Hall O."/>
            <person name="Minx P."/>
            <person name="Tomlinson C."/>
            <person name="Mitreva M."/>
            <person name="Hou S."/>
            <person name="Chen J."/>
            <person name="Wollam A."/>
            <person name="Pepin K.H."/>
            <person name="Johnson M."/>
            <person name="Bhonagiri V."/>
            <person name="Zhang X."/>
            <person name="Suruliraj S."/>
            <person name="Warren W."/>
            <person name="Chinwalla A."/>
            <person name="Mardis E.R."/>
            <person name="Wilson R.K."/>
        </authorList>
    </citation>
    <scope>NUCLEOTIDE SEQUENCE [LARGE SCALE GENOMIC DNA]</scope>
    <source>
        <strain evidence="3 4">YIT 12057</strain>
    </source>
</reference>
<comment type="caution">
    <text evidence="3">The sequence shown here is derived from an EMBL/GenBank/DDBJ whole genome shotgun (WGS) entry which is preliminary data.</text>
</comment>
<feature type="chain" id="PRO_5003305798" description="DUF3575 domain-containing protein" evidence="2">
    <location>
        <begin position="35"/>
        <end position="271"/>
    </location>
</feature>
<evidence type="ECO:0000256" key="1">
    <source>
        <dbReference type="SAM" id="MobiDB-lite"/>
    </source>
</evidence>
<feature type="region of interest" description="Disordered" evidence="1">
    <location>
        <begin position="36"/>
        <end position="105"/>
    </location>
</feature>